<dbReference type="InterPro" id="IPR017896">
    <property type="entry name" value="4Fe4S_Fe-S-bd"/>
</dbReference>
<feature type="transmembrane region" description="Helical" evidence="7">
    <location>
        <begin position="332"/>
        <end position="349"/>
    </location>
</feature>
<evidence type="ECO:0000256" key="7">
    <source>
        <dbReference type="SAM" id="Phobius"/>
    </source>
</evidence>
<feature type="transmembrane region" description="Helical" evidence="7">
    <location>
        <begin position="86"/>
        <end position="106"/>
    </location>
</feature>
<keyword evidence="7" id="KW-1133">Transmembrane helix</keyword>
<dbReference type="EMBL" id="MAAO01000006">
    <property type="protein sequence ID" value="OUR97134.1"/>
    <property type="molecule type" value="Genomic_DNA"/>
</dbReference>
<dbReference type="InterPro" id="IPR017900">
    <property type="entry name" value="4Fe4S_Fe_S_CS"/>
</dbReference>
<feature type="transmembrane region" description="Helical" evidence="7">
    <location>
        <begin position="40"/>
        <end position="57"/>
    </location>
</feature>
<evidence type="ECO:0000256" key="4">
    <source>
        <dbReference type="ARBA" id="ARBA00022982"/>
    </source>
</evidence>
<keyword evidence="2" id="KW-0004">4Fe-4S</keyword>
<dbReference type="GO" id="GO:0046872">
    <property type="term" value="F:metal ion binding"/>
    <property type="evidence" value="ECO:0007669"/>
    <property type="project" value="UniProtKB-KW"/>
</dbReference>
<evidence type="ECO:0000256" key="3">
    <source>
        <dbReference type="ARBA" id="ARBA00022723"/>
    </source>
</evidence>
<dbReference type="InterPro" id="IPR014116">
    <property type="entry name" value="Cyt_c_oxidase_cbb3_FixG"/>
</dbReference>
<dbReference type="NCBIfam" id="TIGR02745">
    <property type="entry name" value="ccoG_rdxA_fixG"/>
    <property type="match status" value="1"/>
</dbReference>
<dbReference type="PROSITE" id="PS00198">
    <property type="entry name" value="4FE4S_FER_1"/>
    <property type="match status" value="1"/>
</dbReference>
<evidence type="ECO:0000256" key="5">
    <source>
        <dbReference type="ARBA" id="ARBA00023004"/>
    </source>
</evidence>
<feature type="domain" description="4Fe-4S ferredoxin-type" evidence="8">
    <location>
        <begin position="254"/>
        <end position="282"/>
    </location>
</feature>
<dbReference type="AlphaFoldDB" id="A0A1Y5F8L7"/>
<dbReference type="Proteomes" id="UP000196531">
    <property type="component" value="Unassembled WGS sequence"/>
</dbReference>
<accession>A0A1Y5F8L7</accession>
<dbReference type="GO" id="GO:0005886">
    <property type="term" value="C:plasma membrane"/>
    <property type="evidence" value="ECO:0007669"/>
    <property type="project" value="TreeGrafter"/>
</dbReference>
<dbReference type="Pfam" id="PF13746">
    <property type="entry name" value="Fer4_18"/>
    <property type="match status" value="1"/>
</dbReference>
<dbReference type="Gene3D" id="3.30.70.20">
    <property type="match status" value="1"/>
</dbReference>
<gene>
    <name evidence="9" type="ORF">A9Q84_12465</name>
</gene>
<dbReference type="SUPFAM" id="SSF54862">
    <property type="entry name" value="4Fe-4S ferredoxins"/>
    <property type="match status" value="1"/>
</dbReference>
<name>A0A1Y5F8L7_9BACT</name>
<proteinExistence type="predicted"/>
<evidence type="ECO:0000256" key="6">
    <source>
        <dbReference type="ARBA" id="ARBA00023014"/>
    </source>
</evidence>
<dbReference type="Pfam" id="PF12801">
    <property type="entry name" value="Fer4_5"/>
    <property type="match status" value="1"/>
</dbReference>
<evidence type="ECO:0000313" key="9">
    <source>
        <dbReference type="EMBL" id="OUR97134.1"/>
    </source>
</evidence>
<evidence type="ECO:0000256" key="1">
    <source>
        <dbReference type="ARBA" id="ARBA00022448"/>
    </source>
</evidence>
<keyword evidence="1" id="KW-0813">Transport</keyword>
<keyword evidence="5" id="KW-0408">Iron</keyword>
<evidence type="ECO:0000259" key="8">
    <source>
        <dbReference type="PROSITE" id="PS51379"/>
    </source>
</evidence>
<feature type="transmembrane region" description="Helical" evidence="7">
    <location>
        <begin position="196"/>
        <end position="214"/>
    </location>
</feature>
<evidence type="ECO:0000313" key="10">
    <source>
        <dbReference type="Proteomes" id="UP000196531"/>
    </source>
</evidence>
<organism evidence="9 10">
    <name type="scientific">Halobacteriovorax marinus</name>
    <dbReference type="NCBI Taxonomy" id="97084"/>
    <lineage>
        <taxon>Bacteria</taxon>
        <taxon>Pseudomonadati</taxon>
        <taxon>Bdellovibrionota</taxon>
        <taxon>Bacteriovoracia</taxon>
        <taxon>Bacteriovoracales</taxon>
        <taxon>Halobacteriovoraceae</taxon>
        <taxon>Halobacteriovorax</taxon>
    </lineage>
</organism>
<dbReference type="GO" id="GO:0051539">
    <property type="term" value="F:4 iron, 4 sulfur cluster binding"/>
    <property type="evidence" value="ECO:0007669"/>
    <property type="project" value="UniProtKB-KW"/>
</dbReference>
<dbReference type="PROSITE" id="PS51379">
    <property type="entry name" value="4FE4S_FER_2"/>
    <property type="match status" value="1"/>
</dbReference>
<feature type="transmembrane region" description="Helical" evidence="7">
    <location>
        <begin position="158"/>
        <end position="176"/>
    </location>
</feature>
<sequence>MGKNPSELHDERLATTDSAGHRVYLYPEDVKGKWRTRRNYFYNFLIAIYLILPWINIGGKQSILLDIAKREFTIFGATFYGHDAPLLIFFFLGFVFLIGFITSIWGRIWCGWACPQTVFIDAIYSRIEKLIEGPARKRKKLDQAPWNFEKVWKKTLKWTLFILASMHIAHSFIGYFVGARELIDITLHSPSENMPLFVTTWITVLIILFDFAWFKEQFCLIACPYGRFQAVMMDENSVNVIYDYTRGEPRREKGQKKSEHADCIDCFACVKACPTGIDIRRGSQLECIACTNCIDACDDIMNHIGKPEGLIRYDTELALEGKKAKKFSVRNIVYLISLAILLIGFISQVRSVNDLDVVLLRGSKTPFKMVYKGNQKLVVNHFKLDFDYQGNEFSSVYFKIKSARDIKLVTPRNPYPIRKGMTKANVFFRFSPNSLSKGSRVIYLQILKPNGDKRIIKELEVRLVGPIK</sequence>
<dbReference type="PANTHER" id="PTHR30176">
    <property type="entry name" value="FERREDOXIN-TYPE PROTEIN NAPH"/>
    <property type="match status" value="1"/>
</dbReference>
<protein>
    <submittedName>
        <fullName evidence="9">Cytochrome c oxidase accessory protein CcoG</fullName>
    </submittedName>
</protein>
<dbReference type="InterPro" id="IPR051684">
    <property type="entry name" value="Electron_Trans/Redox"/>
</dbReference>
<keyword evidence="6" id="KW-0411">Iron-sulfur</keyword>
<evidence type="ECO:0000256" key="2">
    <source>
        <dbReference type="ARBA" id="ARBA00022485"/>
    </source>
</evidence>
<comment type="caution">
    <text evidence="9">The sequence shown here is derived from an EMBL/GenBank/DDBJ whole genome shotgun (WGS) entry which is preliminary data.</text>
</comment>
<keyword evidence="7" id="KW-0472">Membrane</keyword>
<keyword evidence="7" id="KW-0812">Transmembrane</keyword>
<reference evidence="10" key="1">
    <citation type="journal article" date="2017" name="Proc. Natl. Acad. Sci. U.S.A.">
        <title>Simulation of Deepwater Horizon oil plume reveals substrate specialization within a complex community of hydrocarbon-degraders.</title>
        <authorList>
            <person name="Hu P."/>
            <person name="Dubinsky E.A."/>
            <person name="Probst A.J."/>
            <person name="Wang J."/>
            <person name="Sieber C.M.K."/>
            <person name="Tom L.M."/>
            <person name="Gardinali P."/>
            <person name="Banfield J.F."/>
            <person name="Atlas R.M."/>
            <person name="Andersen G.L."/>
        </authorList>
    </citation>
    <scope>NUCLEOTIDE SEQUENCE [LARGE SCALE GENOMIC DNA]</scope>
</reference>
<keyword evidence="3" id="KW-0479">Metal-binding</keyword>
<dbReference type="PANTHER" id="PTHR30176:SF3">
    <property type="entry name" value="FERREDOXIN-TYPE PROTEIN NAPH"/>
    <property type="match status" value="1"/>
</dbReference>
<keyword evidence="4" id="KW-0249">Electron transport</keyword>